<dbReference type="GeneID" id="59234313"/>
<sequence length="331" mass="37811">MSLSQKVDPDTLPYYNRHADRKIAVITGGNSGIGWYTVLHLYMHGFVVYICGRNSSKVNKAIKAIMAEAKRRSELKGKEKNEAKVVHGSLLYIHADLTDLKSVERAAAKIMKKETKIDVLINNAAVMAQPYEVTKDGFEIQLQTNYISHFLLSMKLLPLLRNCDSQPRLITLSSLGHNLQFKYWNLTQDWNYRPNMIFTWMRYAMAKTSSIQFTKMMAIKYPDILCFSIHPGLVMSTNLFSYWTRLPLVGIFFWMLFQIVGFFFGVSDEQGAMATIKCALSRDFSIEEDSGKYFTTGGVESKPSFVANNLDDAASTWIWTVHELRDRGFTL</sequence>
<evidence type="ECO:0000256" key="1">
    <source>
        <dbReference type="ARBA" id="ARBA00006484"/>
    </source>
</evidence>
<comment type="similarity">
    <text evidence="1">Belongs to the short-chain dehydrogenases/reductases (SDR) family.</text>
</comment>
<dbReference type="Gene3D" id="3.40.50.720">
    <property type="entry name" value="NAD(P)-binding Rossmann-like Domain"/>
    <property type="match status" value="1"/>
</dbReference>
<evidence type="ECO:0000256" key="3">
    <source>
        <dbReference type="ARBA" id="ARBA00023002"/>
    </source>
</evidence>
<gene>
    <name evidence="5" type="ORF">HG535_0A06190</name>
</gene>
<dbReference type="OrthoDB" id="191139at2759"/>
<dbReference type="GO" id="GO:0016491">
    <property type="term" value="F:oxidoreductase activity"/>
    <property type="evidence" value="ECO:0007669"/>
    <property type="project" value="UniProtKB-KW"/>
</dbReference>
<feature type="transmembrane region" description="Helical" evidence="4">
    <location>
        <begin position="33"/>
        <end position="52"/>
    </location>
</feature>
<reference evidence="5 6" key="1">
    <citation type="submission" date="2020-07" db="EMBL/GenBank/DDBJ databases">
        <title>The yeast mating-type switching endonuclease HO is a domesticated member of an unorthodox homing genetic element family.</title>
        <authorList>
            <person name="Coughlan A.Y."/>
            <person name="Lombardi L."/>
            <person name="Braun-Galleani S."/>
            <person name="Martos A.R."/>
            <person name="Galeote V."/>
            <person name="Bigey F."/>
            <person name="Dequin S."/>
            <person name="Byrne K.P."/>
            <person name="Wolfe K.H."/>
        </authorList>
    </citation>
    <scope>NUCLEOTIDE SEQUENCE [LARGE SCALE GENOMIC DNA]</scope>
    <source>
        <strain evidence="5 6">NRRL Y-6702</strain>
    </source>
</reference>
<keyword evidence="2" id="KW-0521">NADP</keyword>
<name>A0A7H9AX14_ZYGMR</name>
<feature type="transmembrane region" description="Helical" evidence="4">
    <location>
        <begin position="249"/>
        <end position="267"/>
    </location>
</feature>
<dbReference type="InterPro" id="IPR036291">
    <property type="entry name" value="NAD(P)-bd_dom_sf"/>
</dbReference>
<evidence type="ECO:0000313" key="5">
    <source>
        <dbReference type="EMBL" id="QLG70677.1"/>
    </source>
</evidence>
<keyword evidence="4" id="KW-0812">Transmembrane</keyword>
<dbReference type="PRINTS" id="PR00081">
    <property type="entry name" value="GDHRDH"/>
</dbReference>
<evidence type="ECO:0000256" key="4">
    <source>
        <dbReference type="SAM" id="Phobius"/>
    </source>
</evidence>
<evidence type="ECO:0000256" key="2">
    <source>
        <dbReference type="ARBA" id="ARBA00022857"/>
    </source>
</evidence>
<dbReference type="SUPFAM" id="SSF51735">
    <property type="entry name" value="NAD(P)-binding Rossmann-fold domains"/>
    <property type="match status" value="1"/>
</dbReference>
<dbReference type="PANTHER" id="PTHR24320:SF282">
    <property type="entry name" value="WW DOMAIN-CONTAINING OXIDOREDUCTASE"/>
    <property type="match status" value="1"/>
</dbReference>
<dbReference type="PANTHER" id="PTHR24320">
    <property type="entry name" value="RETINOL DEHYDROGENASE"/>
    <property type="match status" value="1"/>
</dbReference>
<keyword evidence="4" id="KW-1133">Transmembrane helix</keyword>
<dbReference type="InterPro" id="IPR002347">
    <property type="entry name" value="SDR_fam"/>
</dbReference>
<feature type="transmembrane region" description="Helical" evidence="4">
    <location>
        <begin position="224"/>
        <end position="243"/>
    </location>
</feature>
<dbReference type="KEGG" id="zmk:HG535_0A06190"/>
<dbReference type="Pfam" id="PF00106">
    <property type="entry name" value="adh_short"/>
    <property type="match status" value="1"/>
</dbReference>
<keyword evidence="4" id="KW-0472">Membrane</keyword>
<keyword evidence="3" id="KW-0560">Oxidoreductase</keyword>
<proteinExistence type="inferred from homology"/>
<dbReference type="RefSeq" id="XP_037142405.1">
    <property type="nucleotide sequence ID" value="XM_037286510.1"/>
</dbReference>
<protein>
    <submittedName>
        <fullName evidence="5">Uncharacterized protein</fullName>
    </submittedName>
</protein>
<dbReference type="Proteomes" id="UP000509704">
    <property type="component" value="Chromosome 1"/>
</dbReference>
<keyword evidence="6" id="KW-1185">Reference proteome</keyword>
<evidence type="ECO:0000313" key="6">
    <source>
        <dbReference type="Proteomes" id="UP000509704"/>
    </source>
</evidence>
<organism evidence="5 6">
    <name type="scientific">Zygotorulaspora mrakii</name>
    <name type="common">Zygosaccharomyces mrakii</name>
    <dbReference type="NCBI Taxonomy" id="42260"/>
    <lineage>
        <taxon>Eukaryota</taxon>
        <taxon>Fungi</taxon>
        <taxon>Dikarya</taxon>
        <taxon>Ascomycota</taxon>
        <taxon>Saccharomycotina</taxon>
        <taxon>Saccharomycetes</taxon>
        <taxon>Saccharomycetales</taxon>
        <taxon>Saccharomycetaceae</taxon>
        <taxon>Zygotorulaspora</taxon>
    </lineage>
</organism>
<dbReference type="EMBL" id="CP058604">
    <property type="protein sequence ID" value="QLG70677.1"/>
    <property type="molecule type" value="Genomic_DNA"/>
</dbReference>
<accession>A0A7H9AX14</accession>
<dbReference type="AlphaFoldDB" id="A0A7H9AX14"/>